<comment type="caution">
    <text evidence="5">The sequence shown here is derived from an EMBL/GenBank/DDBJ whole genome shotgun (WGS) entry which is preliminary data.</text>
</comment>
<dbReference type="InterPro" id="IPR000172">
    <property type="entry name" value="GMC_OxRdtase_N"/>
</dbReference>
<dbReference type="EMBL" id="JAFIMR010000075">
    <property type="protein sequence ID" value="KAI1849569.1"/>
    <property type="molecule type" value="Genomic_DNA"/>
</dbReference>
<feature type="binding site" evidence="2">
    <location>
        <position position="124"/>
    </location>
    <ligand>
        <name>FAD</name>
        <dbReference type="ChEBI" id="CHEBI:57692"/>
    </ligand>
</feature>
<comment type="cofactor">
    <cofactor evidence="2">
        <name>FAD</name>
        <dbReference type="ChEBI" id="CHEBI:57692"/>
    </cofactor>
</comment>
<dbReference type="GO" id="GO:0044550">
    <property type="term" value="P:secondary metabolite biosynthetic process"/>
    <property type="evidence" value="ECO:0007669"/>
    <property type="project" value="TreeGrafter"/>
</dbReference>
<organism evidence="5 6">
    <name type="scientific">Neoarthrinium moseri</name>
    <dbReference type="NCBI Taxonomy" id="1658444"/>
    <lineage>
        <taxon>Eukaryota</taxon>
        <taxon>Fungi</taxon>
        <taxon>Dikarya</taxon>
        <taxon>Ascomycota</taxon>
        <taxon>Pezizomycotina</taxon>
        <taxon>Sordariomycetes</taxon>
        <taxon>Xylariomycetidae</taxon>
        <taxon>Amphisphaeriales</taxon>
        <taxon>Apiosporaceae</taxon>
        <taxon>Neoarthrinium</taxon>
    </lineage>
</organism>
<dbReference type="PANTHER" id="PTHR11552">
    <property type="entry name" value="GLUCOSE-METHANOL-CHOLINE GMC OXIDOREDUCTASE"/>
    <property type="match status" value="1"/>
</dbReference>
<gene>
    <name evidence="5" type="ORF">JX265_013575</name>
</gene>
<dbReference type="AlphaFoldDB" id="A0A9P9W8D3"/>
<evidence type="ECO:0000313" key="6">
    <source>
        <dbReference type="Proteomes" id="UP000829685"/>
    </source>
</evidence>
<dbReference type="GO" id="GO:0016614">
    <property type="term" value="F:oxidoreductase activity, acting on CH-OH group of donors"/>
    <property type="evidence" value="ECO:0007669"/>
    <property type="project" value="InterPro"/>
</dbReference>
<feature type="binding site" evidence="2">
    <location>
        <position position="274"/>
    </location>
    <ligand>
        <name>FAD</name>
        <dbReference type="ChEBI" id="CHEBI:57692"/>
    </ligand>
</feature>
<feature type="chain" id="PRO_5040351162" description="Glucose-methanol-choline oxidoreductase N-terminal domain-containing protein" evidence="3">
    <location>
        <begin position="26"/>
        <end position="627"/>
    </location>
</feature>
<dbReference type="Gene3D" id="3.50.50.60">
    <property type="entry name" value="FAD/NAD(P)-binding domain"/>
    <property type="match status" value="1"/>
</dbReference>
<keyword evidence="2" id="KW-0274">FAD</keyword>
<dbReference type="SUPFAM" id="SSF51905">
    <property type="entry name" value="FAD/NAD(P)-binding domain"/>
    <property type="match status" value="1"/>
</dbReference>
<dbReference type="GO" id="GO:0050660">
    <property type="term" value="F:flavin adenine dinucleotide binding"/>
    <property type="evidence" value="ECO:0007669"/>
    <property type="project" value="InterPro"/>
</dbReference>
<comment type="similarity">
    <text evidence="1">Belongs to the GMC oxidoreductase family.</text>
</comment>
<proteinExistence type="inferred from homology"/>
<dbReference type="PIRSF" id="PIRSF000137">
    <property type="entry name" value="Alcohol_oxidase"/>
    <property type="match status" value="1"/>
</dbReference>
<keyword evidence="3" id="KW-0732">Signal</keyword>
<dbReference type="InterPro" id="IPR012132">
    <property type="entry name" value="GMC_OxRdtase"/>
</dbReference>
<feature type="signal peptide" evidence="3">
    <location>
        <begin position="1"/>
        <end position="25"/>
    </location>
</feature>
<dbReference type="Pfam" id="PF05199">
    <property type="entry name" value="GMC_oxred_C"/>
    <property type="match status" value="1"/>
</dbReference>
<evidence type="ECO:0000256" key="1">
    <source>
        <dbReference type="ARBA" id="ARBA00010790"/>
    </source>
</evidence>
<keyword evidence="2" id="KW-0285">Flavoprotein</keyword>
<keyword evidence="6" id="KW-1185">Reference proteome</keyword>
<name>A0A9P9W8D3_9PEZI</name>
<dbReference type="Pfam" id="PF00732">
    <property type="entry name" value="GMC_oxred_N"/>
    <property type="match status" value="1"/>
</dbReference>
<evidence type="ECO:0000256" key="2">
    <source>
        <dbReference type="PIRSR" id="PIRSR000137-2"/>
    </source>
</evidence>
<dbReference type="PANTHER" id="PTHR11552:SF115">
    <property type="entry name" value="DEHYDROGENASE XPTC-RELATED"/>
    <property type="match status" value="1"/>
</dbReference>
<sequence>MSFFGQNFLGFIAAAALIFESSAWAFQRPQYELRYLDDSSQLRVSYDYVIVGGGTSGLTVADRLTEDGKSTVLVIENGPLVESPLISEIMGGFGGMGSGYTYNTMSVPQSHLRNRTFPVLTGRVVGGSSAVNAMMTVRGTSEDYDRWGELFGQGSSWNWKNLLPYFKKALSFTLPDPLVASAFNITHDLQYWGNTSHIYAGWPSFQYPGLVPAIDAFREVPGVEFPVDSGAGRAGVYWFPTFLDPKNVQRSYAKTGHYERINRTNYDLIADTRVTKVLFDGRRAIGVSAQQTRLNTTLLSNVNASKEVILAAGAIHTPQLLQLSGLGPKKLLESAGVQTIVDLPGVGQNFQDHPMLSTVQNFTIHPEPSDLFGESNFSTWAQEVWAFNRTGPYSLGVGNVAAWLPMPVISPTYHETIASKLETQEHSAFLAPGTDPTVVEGYRAQMKNLASSIRSNNTAFYSLSLTGSRAPGGASVFLHPLSRGTVNIDVRKPNATEPIVDYRALSNPLDVEILVEFIKFTRLYHFNTSLAAFNPKEIAPGENVKSSEELAAYVQRSITPSEYHPSGTAAMLPRELGGVVNESLLVYGVDGLRIVDASIMPTLPGANTCQTVYAVAEKAADLIKSRL</sequence>
<dbReference type="Gene3D" id="3.30.560.10">
    <property type="entry name" value="Glucose Oxidase, domain 3"/>
    <property type="match status" value="1"/>
</dbReference>
<accession>A0A9P9W8D3</accession>
<evidence type="ECO:0000313" key="5">
    <source>
        <dbReference type="EMBL" id="KAI1849569.1"/>
    </source>
</evidence>
<protein>
    <recommendedName>
        <fullName evidence="4">Glucose-methanol-choline oxidoreductase N-terminal domain-containing protein</fullName>
    </recommendedName>
</protein>
<dbReference type="PROSITE" id="PS00624">
    <property type="entry name" value="GMC_OXRED_2"/>
    <property type="match status" value="1"/>
</dbReference>
<dbReference type="InterPro" id="IPR036188">
    <property type="entry name" value="FAD/NAD-bd_sf"/>
</dbReference>
<evidence type="ECO:0000259" key="4">
    <source>
        <dbReference type="PROSITE" id="PS00624"/>
    </source>
</evidence>
<feature type="domain" description="Glucose-methanol-choline oxidoreductase N-terminal" evidence="4">
    <location>
        <begin position="313"/>
        <end position="327"/>
    </location>
</feature>
<reference evidence="5" key="1">
    <citation type="submission" date="2021-03" db="EMBL/GenBank/DDBJ databases">
        <title>Revisited historic fungal species revealed as producer of novel bioactive compounds through whole genome sequencing and comparative genomics.</title>
        <authorList>
            <person name="Vignolle G.A."/>
            <person name="Hochenegger N."/>
            <person name="Mach R.L."/>
            <person name="Mach-Aigner A.R."/>
            <person name="Javad Rahimi M."/>
            <person name="Salim K.A."/>
            <person name="Chan C.M."/>
            <person name="Lim L.B.L."/>
            <person name="Cai F."/>
            <person name="Druzhinina I.S."/>
            <person name="U'Ren J.M."/>
            <person name="Derntl C."/>
        </authorList>
    </citation>
    <scope>NUCLEOTIDE SEQUENCE</scope>
    <source>
        <strain evidence="5">TUCIM 5799</strain>
    </source>
</reference>
<dbReference type="InterPro" id="IPR007867">
    <property type="entry name" value="GMC_OxRtase_C"/>
</dbReference>
<dbReference type="SUPFAM" id="SSF54373">
    <property type="entry name" value="FAD-linked reductases, C-terminal domain"/>
    <property type="match status" value="1"/>
</dbReference>
<feature type="binding site" evidence="2">
    <location>
        <begin position="55"/>
        <end position="56"/>
    </location>
    <ligand>
        <name>FAD</name>
        <dbReference type="ChEBI" id="CHEBI:57692"/>
    </ligand>
</feature>
<dbReference type="Proteomes" id="UP000829685">
    <property type="component" value="Unassembled WGS sequence"/>
</dbReference>
<evidence type="ECO:0000256" key="3">
    <source>
        <dbReference type="SAM" id="SignalP"/>
    </source>
</evidence>